<feature type="compositionally biased region" description="Basic and acidic residues" evidence="1">
    <location>
        <begin position="122"/>
        <end position="137"/>
    </location>
</feature>
<evidence type="ECO:0000256" key="1">
    <source>
        <dbReference type="SAM" id="MobiDB-lite"/>
    </source>
</evidence>
<proteinExistence type="predicted"/>
<organism evidence="2 3">
    <name type="scientific">Hapsidospora chrysogenum (strain ATCC 11550 / CBS 779.69 / DSM 880 / IAM 14645 / JCM 23072 / IMI 49137)</name>
    <name type="common">Acremonium chrysogenum</name>
    <dbReference type="NCBI Taxonomy" id="857340"/>
    <lineage>
        <taxon>Eukaryota</taxon>
        <taxon>Fungi</taxon>
        <taxon>Dikarya</taxon>
        <taxon>Ascomycota</taxon>
        <taxon>Pezizomycotina</taxon>
        <taxon>Sordariomycetes</taxon>
        <taxon>Hypocreomycetidae</taxon>
        <taxon>Hypocreales</taxon>
        <taxon>Bionectriaceae</taxon>
        <taxon>Hapsidospora</taxon>
    </lineage>
</organism>
<feature type="region of interest" description="Disordered" evidence="1">
    <location>
        <begin position="186"/>
        <end position="214"/>
    </location>
</feature>
<feature type="region of interest" description="Disordered" evidence="1">
    <location>
        <begin position="109"/>
        <end position="156"/>
    </location>
</feature>
<accession>A0A086TH94</accession>
<dbReference type="HOGENOM" id="CLU_593065_0_0_1"/>
<name>A0A086TH94_HAPC1</name>
<dbReference type="EMBL" id="JPKY01000002">
    <property type="protein sequence ID" value="KFH48726.1"/>
    <property type="molecule type" value="Genomic_DNA"/>
</dbReference>
<dbReference type="Proteomes" id="UP000029964">
    <property type="component" value="Unassembled WGS sequence"/>
</dbReference>
<feature type="region of interest" description="Disordered" evidence="1">
    <location>
        <begin position="303"/>
        <end position="334"/>
    </location>
</feature>
<dbReference type="OrthoDB" id="4953021at2759"/>
<gene>
    <name evidence="2" type="ORF">ACRE_003400</name>
</gene>
<dbReference type="AlphaFoldDB" id="A0A086TH94"/>
<feature type="region of interest" description="Disordered" evidence="1">
    <location>
        <begin position="247"/>
        <end position="266"/>
    </location>
</feature>
<sequence length="461" mass="51028">MIPSLERRPAWLVGWLGEGGPGNNEFPGFDLSETASTLRRSSPFEADETRNTLWDFGETPMRRSPSDFAAYFSEANDQCRSHLVERHPNTQRIDDEQNASEKMAFMTSWTKGSRPRSTLAETKQHDEKEVKAPHQDGTDGELNSARGAPCSESHTTGFQAVTHGSQRAKIHEARRTLSVSELGSPVRLRRSQRGDPVGFAQIAKSESSESEDEIDQALARESRKRGHQNVRRQLVFSLRPPGAVPAHVASRSAVGPYPAKATGSKTKATNIHKQVQNLPDPFRIPDVQDKIQEQMSASLAPQQHVNEGPSHGHCSSSHRKCSSKGPQKPLRDGHGSEIARELHGVVDMMTEHLSRANRTVDGVLEAYTVGTSGCVERIERRVNREQKTLKKRYDDDSKQFVQEVDTSKKAIQKGNSKREKALSQQDEEAAERQVLYKRASSSVQAFQNTALGGRSLGKGGV</sequence>
<feature type="compositionally biased region" description="Polar residues" evidence="1">
    <location>
        <begin position="109"/>
        <end position="121"/>
    </location>
</feature>
<evidence type="ECO:0000313" key="3">
    <source>
        <dbReference type="Proteomes" id="UP000029964"/>
    </source>
</evidence>
<comment type="caution">
    <text evidence="2">The sequence shown here is derived from an EMBL/GenBank/DDBJ whole genome shotgun (WGS) entry which is preliminary data.</text>
</comment>
<feature type="region of interest" description="Disordered" evidence="1">
    <location>
        <begin position="406"/>
        <end position="430"/>
    </location>
</feature>
<keyword evidence="3" id="KW-1185">Reference proteome</keyword>
<protein>
    <submittedName>
        <fullName evidence="2">Uncharacterized protein</fullName>
    </submittedName>
</protein>
<reference evidence="3" key="1">
    <citation type="journal article" date="2014" name="Genome Announc.">
        <title>Genome sequence and annotation of Acremonium chrysogenum, producer of the beta-lactam antibiotic cephalosporin C.</title>
        <authorList>
            <person name="Terfehr D."/>
            <person name="Dahlmann T.A."/>
            <person name="Specht T."/>
            <person name="Zadra I."/>
            <person name="Kuernsteiner H."/>
            <person name="Kueck U."/>
        </authorList>
    </citation>
    <scope>NUCLEOTIDE SEQUENCE [LARGE SCALE GENOMIC DNA]</scope>
    <source>
        <strain evidence="3">ATCC 11550 / CBS 779.69 / DSM 880 / IAM 14645 / JCM 23072 / IMI 49137</strain>
    </source>
</reference>
<evidence type="ECO:0000313" key="2">
    <source>
        <dbReference type="EMBL" id="KFH48726.1"/>
    </source>
</evidence>